<dbReference type="AlphaFoldDB" id="A0A2Z4PX87"/>
<dbReference type="EMBL" id="CP016181">
    <property type="protein sequence ID" value="AWY02133.1"/>
    <property type="molecule type" value="Genomic_DNA"/>
</dbReference>
<evidence type="ECO:0000313" key="3">
    <source>
        <dbReference type="Proteomes" id="UP000249898"/>
    </source>
</evidence>
<sequence length="439" mass="50236">MRSVNYQDNSKVTHIGQLLKGTSSNQWRMNVATYPFMPDNRRTDVFSLLPFFARGRILNQTKLVSTDCSEETFLAPIVDEFKEVTLGVFSELSPDSKYIEELESKQMAFSWNSKMNETDITIILPQLELARVTVLQIPFLCRGCTNSTSLLMNFDCSYDSAVSTFNINVFNNSAFPASTLQSEGVRNILAWMLYDKDAKNSFESINRNLQREKVISGNWECWNFRFDLPNISGWKFKCLGRYSNDKTKYFVDEIIGLEIDSDMPMNIVFKGKDFIENINYEGDNSTISKSSAKQSNRFELDMNAHPNDEWIPHFTDPKFTCSFTRPFTSTVERKQRYISNADRTTREGFSDSASRKASTGETTIKGSDKPVSVGGAREGESNNKSLMDRFKLFSKVVDRLEQNPLVKIHERDIIHSLCKIGKSRLHRLSDPVFFKTVVA</sequence>
<dbReference type="OrthoDB" id="5899304at2"/>
<dbReference type="RefSeq" id="WP_112141192.1">
    <property type="nucleotide sequence ID" value="NZ_CP016181.1"/>
</dbReference>
<evidence type="ECO:0000256" key="1">
    <source>
        <dbReference type="SAM" id="MobiDB-lite"/>
    </source>
</evidence>
<dbReference type="Proteomes" id="UP000249898">
    <property type="component" value="Chromosome"/>
</dbReference>
<feature type="compositionally biased region" description="Polar residues" evidence="1">
    <location>
        <begin position="351"/>
        <end position="365"/>
    </location>
</feature>
<name>A0A2Z4PX87_9GAMM</name>
<gene>
    <name evidence="2" type="ORF">A8139_20970</name>
</gene>
<evidence type="ECO:0000313" key="2">
    <source>
        <dbReference type="EMBL" id="AWY02133.1"/>
    </source>
</evidence>
<feature type="region of interest" description="Disordered" evidence="1">
    <location>
        <begin position="341"/>
        <end position="380"/>
    </location>
</feature>
<evidence type="ECO:0008006" key="4">
    <source>
        <dbReference type="Google" id="ProtNLM"/>
    </source>
</evidence>
<proteinExistence type="predicted"/>
<organism evidence="2 3">
    <name type="scientific">Marinomonas primoryensis</name>
    <dbReference type="NCBI Taxonomy" id="178399"/>
    <lineage>
        <taxon>Bacteria</taxon>
        <taxon>Pseudomonadati</taxon>
        <taxon>Pseudomonadota</taxon>
        <taxon>Gammaproteobacteria</taxon>
        <taxon>Oceanospirillales</taxon>
        <taxon>Oceanospirillaceae</taxon>
        <taxon>Marinomonas</taxon>
    </lineage>
</organism>
<reference evidence="2 3" key="1">
    <citation type="submission" date="2016-06" db="EMBL/GenBank/DDBJ databases">
        <title>The sequenced genome of the ice-adhering bacterium Marinomonas primoryensis, from Antarctica.</title>
        <authorList>
            <person name="Graham L."/>
            <person name="Vance T.D.R."/>
            <person name="Davies P.L."/>
        </authorList>
    </citation>
    <scope>NUCLEOTIDE SEQUENCE [LARGE SCALE GENOMIC DNA]</scope>
    <source>
        <strain evidence="2 3">AceL</strain>
    </source>
</reference>
<accession>A0A2Z4PX87</accession>
<protein>
    <recommendedName>
        <fullName evidence="4">TnsE C-terminal domain-containing protein</fullName>
    </recommendedName>
</protein>